<evidence type="ECO:0000313" key="7">
    <source>
        <dbReference type="Proteomes" id="UP000075221"/>
    </source>
</evidence>
<evidence type="ECO:0000313" key="8">
    <source>
        <dbReference type="Proteomes" id="UP000178666"/>
    </source>
</evidence>
<dbReference type="EMBL" id="CP014352">
    <property type="protein sequence ID" value="AMS06376.1"/>
    <property type="molecule type" value="Genomic_DNA"/>
</dbReference>
<sequence>MSDGGVSPSDRQARAHSFGEAAADYQSYRPDYPIEAVTYLVAGTPAGGRVLDLGAGTGKLTDRLVALGFEVVAVDPSAQMHAELSRRRPDVDCRVGTGESLPLPDSCVDAVVCGQAWHSMDAEAVGRELARVMRGSRSLGLTWNTDHTDTGWLARIEAIRNVPRGAELNRGPDRTPAHPGTGWRRFTRYDVEWSRTMLKEDFLALWRTHSQWLTATDEQRTEWMSGWRDVLATDPAVATLDFVEIPMTTECWLTHLGKDW</sequence>
<dbReference type="Pfam" id="PF08241">
    <property type="entry name" value="Methyltransf_11"/>
    <property type="match status" value="1"/>
</dbReference>
<evidence type="ECO:0000259" key="4">
    <source>
        <dbReference type="Pfam" id="PF08241"/>
    </source>
</evidence>
<dbReference type="Proteomes" id="UP000178666">
    <property type="component" value="Chromosome"/>
</dbReference>
<dbReference type="Proteomes" id="UP000075221">
    <property type="component" value="Chromosome"/>
</dbReference>
<reference evidence="5 7" key="2">
    <citation type="submission" date="2016-02" db="EMBL/GenBank/DDBJ databases">
        <title>Complete Genome Sequence of Propionibacterium acidipropionici ATCC 55737.</title>
        <authorList>
            <person name="Luna Flores C.H."/>
            <person name="Nielsen L.K."/>
            <person name="Marcellin E."/>
        </authorList>
    </citation>
    <scope>NUCLEOTIDE SEQUENCE [LARGE SCALE GENOMIC DNA]</scope>
    <source>
        <strain evidence="5 7">ATCC 55737</strain>
    </source>
</reference>
<feature type="domain" description="Methyltransferase type 11" evidence="4">
    <location>
        <begin position="51"/>
        <end position="134"/>
    </location>
</feature>
<proteinExistence type="inferred from homology"/>
<reference evidence="6 8" key="1">
    <citation type="journal article" date="2016" name="Plant Dis.">
        <title>Improved production of propionic acid using genome shuffling.</title>
        <authorList>
            <person name="Luna-Flores C.H."/>
            <person name="Palfreyman R.W."/>
            <person name="Kromer J.O."/>
            <person name="Nielsen L.K."/>
            <person name="Marcellin E."/>
        </authorList>
    </citation>
    <scope>NUCLEOTIDE SEQUENCE [LARGE SCALE GENOMIC DNA]</scope>
    <source>
        <strain evidence="6 8">F3E8</strain>
    </source>
</reference>
<dbReference type="AlphaFoldDB" id="A0AAC8YGQ8"/>
<dbReference type="SUPFAM" id="SSF53335">
    <property type="entry name" value="S-adenosyl-L-methionine-dependent methyltransferases"/>
    <property type="match status" value="1"/>
</dbReference>
<keyword evidence="3" id="KW-0808">Transferase</keyword>
<dbReference type="CDD" id="cd02440">
    <property type="entry name" value="AdoMet_MTases"/>
    <property type="match status" value="1"/>
</dbReference>
<dbReference type="GO" id="GO:0032259">
    <property type="term" value="P:methylation"/>
    <property type="evidence" value="ECO:0007669"/>
    <property type="project" value="UniProtKB-KW"/>
</dbReference>
<dbReference type="EMBL" id="CP015970">
    <property type="protein sequence ID" value="AOZ47826.1"/>
    <property type="molecule type" value="Genomic_DNA"/>
</dbReference>
<dbReference type="PANTHER" id="PTHR44942">
    <property type="entry name" value="METHYLTRANSF_11 DOMAIN-CONTAINING PROTEIN"/>
    <property type="match status" value="1"/>
</dbReference>
<evidence type="ECO:0000313" key="5">
    <source>
        <dbReference type="EMBL" id="AMS06376.1"/>
    </source>
</evidence>
<accession>A0AAC8YGQ8</accession>
<organism evidence="5 7">
    <name type="scientific">Acidipropionibacterium acidipropionici</name>
    <dbReference type="NCBI Taxonomy" id="1748"/>
    <lineage>
        <taxon>Bacteria</taxon>
        <taxon>Bacillati</taxon>
        <taxon>Actinomycetota</taxon>
        <taxon>Actinomycetes</taxon>
        <taxon>Propionibacteriales</taxon>
        <taxon>Propionibacteriaceae</taxon>
        <taxon>Acidipropionibacterium</taxon>
    </lineage>
</organism>
<dbReference type="Gene3D" id="3.40.50.150">
    <property type="entry name" value="Vaccinia Virus protein VP39"/>
    <property type="match status" value="1"/>
</dbReference>
<dbReference type="GO" id="GO:0008757">
    <property type="term" value="F:S-adenosylmethionine-dependent methyltransferase activity"/>
    <property type="evidence" value="ECO:0007669"/>
    <property type="project" value="InterPro"/>
</dbReference>
<comment type="similarity">
    <text evidence="1">Belongs to the methyltransferase superfamily.</text>
</comment>
<keyword evidence="2" id="KW-0489">Methyltransferase</keyword>
<dbReference type="InterPro" id="IPR029063">
    <property type="entry name" value="SAM-dependent_MTases_sf"/>
</dbReference>
<protein>
    <recommendedName>
        <fullName evidence="4">Methyltransferase type 11 domain-containing protein</fullName>
    </recommendedName>
</protein>
<dbReference type="PANTHER" id="PTHR44942:SF4">
    <property type="entry name" value="METHYLTRANSFERASE TYPE 11 DOMAIN-CONTAINING PROTEIN"/>
    <property type="match status" value="1"/>
</dbReference>
<evidence type="ECO:0000313" key="6">
    <source>
        <dbReference type="EMBL" id="AOZ47826.1"/>
    </source>
</evidence>
<name>A0AAC8YGQ8_9ACTN</name>
<dbReference type="InterPro" id="IPR051052">
    <property type="entry name" value="Diverse_substrate_MTase"/>
</dbReference>
<evidence type="ECO:0000256" key="3">
    <source>
        <dbReference type="ARBA" id="ARBA00022679"/>
    </source>
</evidence>
<evidence type="ECO:0000256" key="2">
    <source>
        <dbReference type="ARBA" id="ARBA00022603"/>
    </source>
</evidence>
<dbReference type="RefSeq" id="WP_062820231.1">
    <property type="nucleotide sequence ID" value="NZ_CP014352.1"/>
</dbReference>
<gene>
    <name evidence="6" type="ORF">A8L58_15360</name>
    <name evidence="5" type="ORF">AXH35_13905</name>
</gene>
<keyword evidence="8" id="KW-1185">Reference proteome</keyword>
<evidence type="ECO:0000256" key="1">
    <source>
        <dbReference type="ARBA" id="ARBA00008361"/>
    </source>
</evidence>
<dbReference type="InterPro" id="IPR013216">
    <property type="entry name" value="Methyltransf_11"/>
</dbReference>